<evidence type="ECO:0000256" key="6">
    <source>
        <dbReference type="ARBA" id="ARBA00022763"/>
    </source>
</evidence>
<evidence type="ECO:0000256" key="11">
    <source>
        <dbReference type="ARBA" id="ARBA00036904"/>
    </source>
</evidence>
<evidence type="ECO:0000256" key="8">
    <source>
        <dbReference type="ARBA" id="ARBA00022842"/>
    </source>
</evidence>
<dbReference type="PROSITE" id="PS51462">
    <property type="entry name" value="NUDIX"/>
    <property type="match status" value="1"/>
</dbReference>
<evidence type="ECO:0000313" key="19">
    <source>
        <dbReference type="EMBL" id="MBR8537104.1"/>
    </source>
</evidence>
<evidence type="ECO:0000256" key="17">
    <source>
        <dbReference type="RuleBase" id="RU003476"/>
    </source>
</evidence>
<dbReference type="PANTHER" id="PTHR47707:SF1">
    <property type="entry name" value="NUDIX HYDROLASE FAMILY PROTEIN"/>
    <property type="match status" value="1"/>
</dbReference>
<comment type="caution">
    <text evidence="19">The sequence shown here is derived from an EMBL/GenBank/DDBJ whole genome shotgun (WGS) entry which is preliminary data.</text>
</comment>
<comment type="similarity">
    <text evidence="2 17">Belongs to the Nudix hydrolase family.</text>
</comment>
<evidence type="ECO:0000256" key="4">
    <source>
        <dbReference type="ARBA" id="ARBA00022705"/>
    </source>
</evidence>
<keyword evidence="3" id="KW-0515">Mutator protein</keyword>
<dbReference type="InterPro" id="IPR020084">
    <property type="entry name" value="NUDIX_hydrolase_CS"/>
</dbReference>
<evidence type="ECO:0000256" key="13">
    <source>
        <dbReference type="ARBA" id="ARBA00040794"/>
    </source>
</evidence>
<dbReference type="PROSITE" id="PS00893">
    <property type="entry name" value="NUDIX_BOX"/>
    <property type="match status" value="1"/>
</dbReference>
<dbReference type="PANTHER" id="PTHR47707">
    <property type="entry name" value="8-OXO-DGTP DIPHOSPHATASE"/>
    <property type="match status" value="1"/>
</dbReference>
<dbReference type="InterPro" id="IPR000086">
    <property type="entry name" value="NUDIX_hydrolase_dom"/>
</dbReference>
<evidence type="ECO:0000256" key="14">
    <source>
        <dbReference type="ARBA" id="ARBA00041592"/>
    </source>
</evidence>
<evidence type="ECO:0000256" key="1">
    <source>
        <dbReference type="ARBA" id="ARBA00001946"/>
    </source>
</evidence>
<dbReference type="GO" id="GO:0044715">
    <property type="term" value="F:8-oxo-dGDP phosphatase activity"/>
    <property type="evidence" value="ECO:0007669"/>
    <property type="project" value="TreeGrafter"/>
</dbReference>
<comment type="catalytic activity">
    <reaction evidence="11">
        <text>8-oxo-GTP + H2O = 8-oxo-GMP + diphosphate + H(+)</text>
        <dbReference type="Rhea" id="RHEA:67616"/>
        <dbReference type="ChEBI" id="CHEBI:15377"/>
        <dbReference type="ChEBI" id="CHEBI:15378"/>
        <dbReference type="ChEBI" id="CHEBI:33019"/>
        <dbReference type="ChEBI" id="CHEBI:143553"/>
        <dbReference type="ChEBI" id="CHEBI:145694"/>
    </reaction>
</comment>
<dbReference type="Proteomes" id="UP000679220">
    <property type="component" value="Unassembled WGS sequence"/>
</dbReference>
<keyword evidence="4" id="KW-0235">DNA replication</keyword>
<evidence type="ECO:0000256" key="12">
    <source>
        <dbReference type="ARBA" id="ARBA00038905"/>
    </source>
</evidence>
<keyword evidence="6" id="KW-0227">DNA damage</keyword>
<dbReference type="GO" id="GO:0044716">
    <property type="term" value="F:8-oxo-GDP phosphatase activity"/>
    <property type="evidence" value="ECO:0007669"/>
    <property type="project" value="TreeGrafter"/>
</dbReference>
<dbReference type="InterPro" id="IPR020476">
    <property type="entry name" value="Nudix_hydrolase"/>
</dbReference>
<protein>
    <recommendedName>
        <fullName evidence="13">8-oxo-dGTP diphosphatase</fullName>
        <ecNumber evidence="12">3.6.1.55</ecNumber>
    </recommendedName>
    <alternativeName>
        <fullName evidence="16">7,8-dihydro-8-oxoguanine-triphosphatase</fullName>
    </alternativeName>
    <alternativeName>
        <fullName evidence="15">Mutator protein MutT</fullName>
    </alternativeName>
    <alternativeName>
        <fullName evidence="14">dGTP pyrophosphohydrolase</fullName>
    </alternativeName>
</protein>
<dbReference type="EC" id="3.6.1.55" evidence="12"/>
<evidence type="ECO:0000256" key="15">
    <source>
        <dbReference type="ARBA" id="ARBA00041979"/>
    </source>
</evidence>
<proteinExistence type="inferred from homology"/>
<dbReference type="GO" id="GO:0008413">
    <property type="term" value="F:8-oxo-7,8-dihydroguanosine triphosphate pyrophosphatase activity"/>
    <property type="evidence" value="ECO:0007669"/>
    <property type="project" value="TreeGrafter"/>
</dbReference>
<dbReference type="GO" id="GO:0006281">
    <property type="term" value="P:DNA repair"/>
    <property type="evidence" value="ECO:0007669"/>
    <property type="project" value="UniProtKB-KW"/>
</dbReference>
<dbReference type="GO" id="GO:0046872">
    <property type="term" value="F:metal ion binding"/>
    <property type="evidence" value="ECO:0007669"/>
    <property type="project" value="UniProtKB-KW"/>
</dbReference>
<evidence type="ECO:0000256" key="10">
    <source>
        <dbReference type="ARBA" id="ARBA00035861"/>
    </source>
</evidence>
<keyword evidence="9" id="KW-0234">DNA repair</keyword>
<dbReference type="InterPro" id="IPR015797">
    <property type="entry name" value="NUDIX_hydrolase-like_dom_sf"/>
</dbReference>
<evidence type="ECO:0000259" key="18">
    <source>
        <dbReference type="PROSITE" id="PS51462"/>
    </source>
</evidence>
<keyword evidence="20" id="KW-1185">Reference proteome</keyword>
<sequence>MSSTTNELIQVTCAIIVDNGRILAALRSRQMSQSWKWEFPGGKIDKGETAEECVIREIKEELNILITVSESLTPTIHSYPDKTIELIPFICSIKEGTVTAVEHEKVSWFSLEELKSLNWADADLPVMEEFVKRQVVKV</sequence>
<dbReference type="EMBL" id="JAGTAR010000027">
    <property type="protein sequence ID" value="MBR8537104.1"/>
    <property type="molecule type" value="Genomic_DNA"/>
</dbReference>
<dbReference type="SUPFAM" id="SSF55811">
    <property type="entry name" value="Nudix"/>
    <property type="match status" value="1"/>
</dbReference>
<evidence type="ECO:0000256" key="3">
    <source>
        <dbReference type="ARBA" id="ARBA00022457"/>
    </source>
</evidence>
<evidence type="ECO:0000313" key="20">
    <source>
        <dbReference type="Proteomes" id="UP000679220"/>
    </source>
</evidence>
<dbReference type="GO" id="GO:0006260">
    <property type="term" value="P:DNA replication"/>
    <property type="evidence" value="ECO:0007669"/>
    <property type="project" value="UniProtKB-KW"/>
</dbReference>
<reference evidence="19" key="2">
    <citation type="submission" date="2021-04" db="EMBL/GenBank/DDBJ databases">
        <authorList>
            <person name="Zhang T."/>
            <person name="Zhang Y."/>
            <person name="Lu D."/>
            <person name="Zuo D."/>
            <person name="Du Z."/>
        </authorList>
    </citation>
    <scope>NUCLEOTIDE SEQUENCE</scope>
    <source>
        <strain evidence="19">JR1</strain>
    </source>
</reference>
<evidence type="ECO:0000256" key="9">
    <source>
        <dbReference type="ARBA" id="ARBA00023204"/>
    </source>
</evidence>
<reference evidence="19" key="1">
    <citation type="journal article" date="2018" name="Int. J. Syst. Evol. Microbiol.">
        <title>Carboxylicivirga sediminis sp. nov., isolated from coastal sediment.</title>
        <authorList>
            <person name="Wang F.Q."/>
            <person name="Ren L.H."/>
            <person name="Zou R.J."/>
            <person name="Sun Y.Z."/>
            <person name="Liu X.J."/>
            <person name="Jiang F."/>
            <person name="Liu L.J."/>
        </authorList>
    </citation>
    <scope>NUCLEOTIDE SEQUENCE</scope>
    <source>
        <strain evidence="19">JR1</strain>
    </source>
</reference>
<dbReference type="Gene3D" id="3.90.79.10">
    <property type="entry name" value="Nucleoside Triphosphate Pyrophosphohydrolase"/>
    <property type="match status" value="1"/>
</dbReference>
<organism evidence="19 20">
    <name type="scientific">Carboxylicivirga sediminis</name>
    <dbReference type="NCBI Taxonomy" id="2006564"/>
    <lineage>
        <taxon>Bacteria</taxon>
        <taxon>Pseudomonadati</taxon>
        <taxon>Bacteroidota</taxon>
        <taxon>Bacteroidia</taxon>
        <taxon>Marinilabiliales</taxon>
        <taxon>Marinilabiliaceae</taxon>
        <taxon>Carboxylicivirga</taxon>
    </lineage>
</organism>
<dbReference type="CDD" id="cd03425">
    <property type="entry name" value="NUDIX_MutT_NudA_like"/>
    <property type="match status" value="1"/>
</dbReference>
<evidence type="ECO:0000256" key="5">
    <source>
        <dbReference type="ARBA" id="ARBA00022723"/>
    </source>
</evidence>
<accession>A0A941IZ30</accession>
<keyword evidence="7 17" id="KW-0378">Hydrolase</keyword>
<dbReference type="InterPro" id="IPR047127">
    <property type="entry name" value="MutT-like"/>
</dbReference>
<dbReference type="RefSeq" id="WP_212192129.1">
    <property type="nucleotide sequence ID" value="NZ_JAGTAR010000027.1"/>
</dbReference>
<gene>
    <name evidence="19" type="ORF">KDU71_16150</name>
</gene>
<evidence type="ECO:0000256" key="2">
    <source>
        <dbReference type="ARBA" id="ARBA00005582"/>
    </source>
</evidence>
<dbReference type="PRINTS" id="PR00502">
    <property type="entry name" value="NUDIXFAMILY"/>
</dbReference>
<feature type="domain" description="Nudix hydrolase" evidence="18">
    <location>
        <begin position="7"/>
        <end position="132"/>
    </location>
</feature>
<dbReference type="Pfam" id="PF00293">
    <property type="entry name" value="NUDIX"/>
    <property type="match status" value="1"/>
</dbReference>
<evidence type="ECO:0000256" key="16">
    <source>
        <dbReference type="ARBA" id="ARBA00042798"/>
    </source>
</evidence>
<keyword evidence="5" id="KW-0479">Metal-binding</keyword>
<comment type="catalytic activity">
    <reaction evidence="10">
        <text>8-oxo-dGTP + H2O = 8-oxo-dGMP + diphosphate + H(+)</text>
        <dbReference type="Rhea" id="RHEA:31575"/>
        <dbReference type="ChEBI" id="CHEBI:15377"/>
        <dbReference type="ChEBI" id="CHEBI:15378"/>
        <dbReference type="ChEBI" id="CHEBI:33019"/>
        <dbReference type="ChEBI" id="CHEBI:63224"/>
        <dbReference type="ChEBI" id="CHEBI:77896"/>
        <dbReference type="EC" id="3.6.1.55"/>
    </reaction>
</comment>
<evidence type="ECO:0000256" key="7">
    <source>
        <dbReference type="ARBA" id="ARBA00022801"/>
    </source>
</evidence>
<comment type="cofactor">
    <cofactor evidence="1">
        <name>Mg(2+)</name>
        <dbReference type="ChEBI" id="CHEBI:18420"/>
    </cofactor>
</comment>
<name>A0A941IZ30_9BACT</name>
<keyword evidence="8" id="KW-0460">Magnesium</keyword>
<dbReference type="AlphaFoldDB" id="A0A941IZ30"/>
<dbReference type="GO" id="GO:0035539">
    <property type="term" value="F:8-oxo-7,8-dihydrodeoxyguanosine triphosphate pyrophosphatase activity"/>
    <property type="evidence" value="ECO:0007669"/>
    <property type="project" value="UniProtKB-EC"/>
</dbReference>